<dbReference type="Pfam" id="PF13306">
    <property type="entry name" value="LRR_5"/>
    <property type="match status" value="1"/>
</dbReference>
<dbReference type="AlphaFoldDB" id="A0ABD1E8C5"/>
<evidence type="ECO:0000256" key="2">
    <source>
        <dbReference type="ARBA" id="ARBA00022729"/>
    </source>
</evidence>
<reference evidence="5 6" key="1">
    <citation type="submission" date="2024-05" db="EMBL/GenBank/DDBJ databases">
        <title>Genetic variation in Jamaican populations of the coffee berry borer (Hypothenemus hampei).</title>
        <authorList>
            <person name="Errbii M."/>
            <person name="Myrie A."/>
        </authorList>
    </citation>
    <scope>NUCLEOTIDE SEQUENCE [LARGE SCALE GENOMIC DNA]</scope>
    <source>
        <strain evidence="5">JA-Hopewell-2020-01-JO</strain>
        <tissue evidence="5">Whole body</tissue>
    </source>
</reference>
<evidence type="ECO:0000256" key="4">
    <source>
        <dbReference type="SAM" id="SignalP"/>
    </source>
</evidence>
<dbReference type="InterPro" id="IPR026906">
    <property type="entry name" value="LRR_5"/>
</dbReference>
<gene>
    <name evidence="5" type="ORF">ABEB36_014244</name>
</gene>
<dbReference type="SMART" id="SM00369">
    <property type="entry name" value="LRR_TYP"/>
    <property type="match status" value="7"/>
</dbReference>
<dbReference type="PANTHER" id="PTHR24373">
    <property type="entry name" value="SLIT RELATED LEUCINE-RICH REPEAT NEURONAL PROTEIN"/>
    <property type="match status" value="1"/>
</dbReference>
<dbReference type="InterPro" id="IPR032675">
    <property type="entry name" value="LRR_dom_sf"/>
</dbReference>
<keyword evidence="3" id="KW-0677">Repeat</keyword>
<evidence type="ECO:0000313" key="6">
    <source>
        <dbReference type="Proteomes" id="UP001566132"/>
    </source>
</evidence>
<dbReference type="InterPro" id="IPR003591">
    <property type="entry name" value="Leu-rich_rpt_typical-subtyp"/>
</dbReference>
<protein>
    <submittedName>
        <fullName evidence="5">Uncharacterized protein</fullName>
    </submittedName>
</protein>
<dbReference type="EMBL" id="JBDJPC010000012">
    <property type="protein sequence ID" value="KAL1489326.1"/>
    <property type="molecule type" value="Genomic_DNA"/>
</dbReference>
<keyword evidence="6" id="KW-1185">Reference proteome</keyword>
<sequence length="328" mass="36746">MYKTFAILLLFSIAIYGDAEFAKATTACDKFALSSVDVLVQKQKNVRAISLKKTNFYSLDNLTTIDVIGSNISQLCEGIVRNFPTLRTLSLINANLTDIEPGAFQNVPKLEFLSLAVNRLTHIPRGVFNIIKSLKSVYLTSNEIESIEDAAFAELPNLKAVHLDHNRLVDLTGNIFFGSRRLSLVDFSYNQLTSITESAFDDLKSVTNVSRLNIRLQRNQIKTVHERALNSLPPIRLHLEYNFLTRLSEIVAQVKEFSEVFIGNNQIECIPDDVLDLIKVSKITLDVSNNPVDCQCVDRITEVLSGIESKGQLNVNTTLRCSIDFPSF</sequence>
<evidence type="ECO:0000256" key="3">
    <source>
        <dbReference type="ARBA" id="ARBA00022737"/>
    </source>
</evidence>
<dbReference type="Gene3D" id="3.80.10.10">
    <property type="entry name" value="Ribonuclease Inhibitor"/>
    <property type="match status" value="1"/>
</dbReference>
<dbReference type="SUPFAM" id="SSF52058">
    <property type="entry name" value="L domain-like"/>
    <property type="match status" value="1"/>
</dbReference>
<proteinExistence type="predicted"/>
<keyword evidence="1" id="KW-0433">Leucine-rich repeat</keyword>
<dbReference type="InterPro" id="IPR001611">
    <property type="entry name" value="Leu-rich_rpt"/>
</dbReference>
<feature type="signal peptide" evidence="4">
    <location>
        <begin position="1"/>
        <end position="19"/>
    </location>
</feature>
<organism evidence="5 6">
    <name type="scientific">Hypothenemus hampei</name>
    <name type="common">Coffee berry borer</name>
    <dbReference type="NCBI Taxonomy" id="57062"/>
    <lineage>
        <taxon>Eukaryota</taxon>
        <taxon>Metazoa</taxon>
        <taxon>Ecdysozoa</taxon>
        <taxon>Arthropoda</taxon>
        <taxon>Hexapoda</taxon>
        <taxon>Insecta</taxon>
        <taxon>Pterygota</taxon>
        <taxon>Neoptera</taxon>
        <taxon>Endopterygota</taxon>
        <taxon>Coleoptera</taxon>
        <taxon>Polyphaga</taxon>
        <taxon>Cucujiformia</taxon>
        <taxon>Curculionidae</taxon>
        <taxon>Scolytinae</taxon>
        <taxon>Hypothenemus</taxon>
    </lineage>
</organism>
<accession>A0ABD1E8C5</accession>
<dbReference type="PANTHER" id="PTHR24373:SF370">
    <property type="entry name" value="FISH-LIPS, ISOFORM E"/>
    <property type="match status" value="1"/>
</dbReference>
<feature type="chain" id="PRO_5044794764" evidence="4">
    <location>
        <begin position="20"/>
        <end position="328"/>
    </location>
</feature>
<comment type="caution">
    <text evidence="5">The sequence shown here is derived from an EMBL/GenBank/DDBJ whole genome shotgun (WGS) entry which is preliminary data.</text>
</comment>
<evidence type="ECO:0000256" key="1">
    <source>
        <dbReference type="ARBA" id="ARBA00022614"/>
    </source>
</evidence>
<dbReference type="InterPro" id="IPR050328">
    <property type="entry name" value="Dev_Immune_Receptor"/>
</dbReference>
<name>A0ABD1E8C5_HYPHA</name>
<evidence type="ECO:0000313" key="5">
    <source>
        <dbReference type="EMBL" id="KAL1489326.1"/>
    </source>
</evidence>
<dbReference type="Proteomes" id="UP001566132">
    <property type="component" value="Unassembled WGS sequence"/>
</dbReference>
<keyword evidence="2 4" id="KW-0732">Signal</keyword>
<dbReference type="Pfam" id="PF13855">
    <property type="entry name" value="LRR_8"/>
    <property type="match status" value="1"/>
</dbReference>